<dbReference type="EMBL" id="AEUV02000002">
    <property type="protein sequence ID" value="EHI74431.1"/>
    <property type="molecule type" value="Genomic_DNA"/>
</dbReference>
<dbReference type="Proteomes" id="UP000004322">
    <property type="component" value="Unassembled WGS sequence"/>
</dbReference>
<dbReference type="RefSeq" id="WP_004227618.1">
    <property type="nucleotide sequence ID" value="NZ_AEUV02000002.1"/>
</dbReference>
<name>G5JNT9_STRCG</name>
<protein>
    <submittedName>
        <fullName evidence="1">Uncharacterized protein</fullName>
    </submittedName>
</protein>
<reference evidence="1" key="1">
    <citation type="submission" date="2011-07" db="EMBL/GenBank/DDBJ databases">
        <authorList>
            <person name="Stanhope M.J."/>
            <person name="Durkin A.S."/>
            <person name="Hostetler J."/>
            <person name="Kim M."/>
            <person name="Radune D."/>
            <person name="Singh I."/>
            <person name="Town C.D."/>
        </authorList>
    </citation>
    <scope>NUCLEOTIDE SEQUENCE [LARGE SCALE GENOMIC DNA]</scope>
    <source>
        <strain evidence="1">HS-6</strain>
    </source>
</reference>
<dbReference type="AlphaFoldDB" id="G5JNT9"/>
<dbReference type="OrthoDB" id="2678546at2"/>
<accession>G5JNT9</accession>
<gene>
    <name evidence="1" type="ORF">STRCR_0252</name>
</gene>
<comment type="caution">
    <text evidence="1">The sequence shown here is derived from an EMBL/GenBank/DDBJ whole genome shotgun (WGS) entry which is preliminary data.</text>
</comment>
<proteinExistence type="predicted"/>
<sequence length="193" mass="22781">MSLKYKKYNYCSIEENVEKNRYIIFWTRGKEHYSYSITAELAGKLANSSKDELEVMFYAEKGRWPKEGELDHYNETNVITHKGNGFLVYEEDGHYEMRWQTGSHDSREAVYPITKELMDKAFQSDQDAYDVKTYLTTGLWPSHDQDAIDRSFIRQYPEVLLRNPEASRSLFSEDEFERLLKKAHEASDTDTEN</sequence>
<dbReference type="STRING" id="873449.STRCR_0252"/>
<keyword evidence="2" id="KW-1185">Reference proteome</keyword>
<organism evidence="1 2">
    <name type="scientific">Streptococcus criceti HS-6</name>
    <dbReference type="NCBI Taxonomy" id="873449"/>
    <lineage>
        <taxon>Bacteria</taxon>
        <taxon>Bacillati</taxon>
        <taxon>Bacillota</taxon>
        <taxon>Bacilli</taxon>
        <taxon>Lactobacillales</taxon>
        <taxon>Streptococcaceae</taxon>
        <taxon>Streptococcus</taxon>
    </lineage>
</organism>
<evidence type="ECO:0000313" key="2">
    <source>
        <dbReference type="Proteomes" id="UP000004322"/>
    </source>
</evidence>
<evidence type="ECO:0000313" key="1">
    <source>
        <dbReference type="EMBL" id="EHI74431.1"/>
    </source>
</evidence>